<dbReference type="GO" id="GO:0005304">
    <property type="term" value="F:L-valine transmembrane transporter activity"/>
    <property type="evidence" value="ECO:0007669"/>
    <property type="project" value="TreeGrafter"/>
</dbReference>
<keyword evidence="3 4" id="KW-0067">ATP-binding</keyword>
<dbReference type="PANTHER" id="PTHR45772:SF7">
    <property type="entry name" value="AMINO ACID ABC TRANSPORTER ATP-BINDING PROTEIN"/>
    <property type="match status" value="1"/>
</dbReference>
<accession>A0A109RGU5</accession>
<reference evidence="4 5" key="1">
    <citation type="journal article" date="2016" name="Genome Announc.">
        <title>Complete Genome Sequences of Aerococcus christensenii CCUG 28831T, Aerococcus sanguinicola CCUG 43001T, Aerococcus urinae CCUG 36881T, Aerococcus urinaeequi CCUG 28094T, Aerococcus urinaehominis CCUG 42038 BT, and Aerococcus viridans CCUG 4311T.</title>
        <authorList>
            <person name="Carkaci D."/>
            <person name="Dargis R."/>
            <person name="Nielsen X.C."/>
            <person name="Skovgaard O."/>
            <person name="Fuursted K."/>
            <person name="Christensen J.J."/>
        </authorList>
    </citation>
    <scope>NUCLEOTIDE SEQUENCE [LARGE SCALE GENOMIC DNA]</scope>
    <source>
        <strain evidence="4 5">CCUG42038B</strain>
    </source>
</reference>
<dbReference type="OrthoDB" id="9805514at2"/>
<keyword evidence="5" id="KW-1185">Reference proteome</keyword>
<dbReference type="RefSeq" id="WP_067980432.1">
    <property type="nucleotide sequence ID" value="NZ_CP014163.1"/>
</dbReference>
<dbReference type="GO" id="GO:1903805">
    <property type="term" value="P:L-valine import across plasma membrane"/>
    <property type="evidence" value="ECO:0007669"/>
    <property type="project" value="TreeGrafter"/>
</dbReference>
<keyword evidence="1" id="KW-0813">Transport</keyword>
<name>A0A109RGU5_9LACT</name>
<dbReference type="InterPro" id="IPR003593">
    <property type="entry name" value="AAA+_ATPase"/>
</dbReference>
<dbReference type="STRING" id="128944.AWM75_07670"/>
<dbReference type="GO" id="GO:0015192">
    <property type="term" value="F:L-phenylalanine transmembrane transporter activity"/>
    <property type="evidence" value="ECO:0007669"/>
    <property type="project" value="TreeGrafter"/>
</dbReference>
<dbReference type="GO" id="GO:0015188">
    <property type="term" value="F:L-isoleucine transmembrane transporter activity"/>
    <property type="evidence" value="ECO:0007669"/>
    <property type="project" value="TreeGrafter"/>
</dbReference>
<evidence type="ECO:0000256" key="3">
    <source>
        <dbReference type="ARBA" id="ARBA00022840"/>
    </source>
</evidence>
<dbReference type="EMBL" id="CP014163">
    <property type="protein sequence ID" value="AMB99850.1"/>
    <property type="molecule type" value="Genomic_DNA"/>
</dbReference>
<evidence type="ECO:0000313" key="5">
    <source>
        <dbReference type="Proteomes" id="UP000062260"/>
    </source>
</evidence>
<dbReference type="GO" id="GO:0015808">
    <property type="term" value="P:L-alanine transport"/>
    <property type="evidence" value="ECO:0007669"/>
    <property type="project" value="TreeGrafter"/>
</dbReference>
<dbReference type="Proteomes" id="UP000062260">
    <property type="component" value="Chromosome"/>
</dbReference>
<evidence type="ECO:0000256" key="2">
    <source>
        <dbReference type="ARBA" id="ARBA00022741"/>
    </source>
</evidence>
<dbReference type="PROSITE" id="PS50893">
    <property type="entry name" value="ABC_TRANSPORTER_2"/>
    <property type="match status" value="1"/>
</dbReference>
<dbReference type="FunFam" id="3.40.50.300:FF:000421">
    <property type="entry name" value="Branched-chain amino acid ABC transporter ATP-binding protein"/>
    <property type="match status" value="1"/>
</dbReference>
<dbReference type="Pfam" id="PF12399">
    <property type="entry name" value="BCA_ABC_TP_C"/>
    <property type="match status" value="1"/>
</dbReference>
<dbReference type="GO" id="GO:0005524">
    <property type="term" value="F:ATP binding"/>
    <property type="evidence" value="ECO:0007669"/>
    <property type="project" value="UniProtKB-KW"/>
</dbReference>
<organism evidence="4 5">
    <name type="scientific">Aerococcus urinaehominis</name>
    <dbReference type="NCBI Taxonomy" id="128944"/>
    <lineage>
        <taxon>Bacteria</taxon>
        <taxon>Bacillati</taxon>
        <taxon>Bacillota</taxon>
        <taxon>Bacilli</taxon>
        <taxon>Lactobacillales</taxon>
        <taxon>Aerococcaceae</taxon>
        <taxon>Aerococcus</taxon>
    </lineage>
</organism>
<dbReference type="Pfam" id="PF00005">
    <property type="entry name" value="ABC_tran"/>
    <property type="match status" value="1"/>
</dbReference>
<dbReference type="AlphaFoldDB" id="A0A109RGU5"/>
<dbReference type="CDD" id="cd03219">
    <property type="entry name" value="ABC_Mj1267_LivG_branched"/>
    <property type="match status" value="1"/>
</dbReference>
<dbReference type="KEGG" id="auh:AWM75_07670"/>
<keyword evidence="2" id="KW-0547">Nucleotide-binding</keyword>
<dbReference type="GO" id="GO:1903806">
    <property type="term" value="P:L-isoleucine import across plasma membrane"/>
    <property type="evidence" value="ECO:0007669"/>
    <property type="project" value="TreeGrafter"/>
</dbReference>
<dbReference type="GO" id="GO:0005886">
    <property type="term" value="C:plasma membrane"/>
    <property type="evidence" value="ECO:0007669"/>
    <property type="project" value="TreeGrafter"/>
</dbReference>
<dbReference type="SUPFAM" id="SSF52540">
    <property type="entry name" value="P-loop containing nucleoside triphosphate hydrolases"/>
    <property type="match status" value="1"/>
</dbReference>
<sequence length="250" mass="27299">MLLTLEHVAKEFGGVVALKDVSFAVKDQEIFGIIGPNGAGKTTLFNMITGVFPVTRGEMTMAGQDINGLKSHEIVKRGISRTFQNIRLFDQMTAIENVVVGMHSELDANFMTSIFKTKAQRQEEAAAFAKAYQLLEMVGLETFAEDLAGSLPYGAQRRLEIARAMAADPKLLLLDEPAAGMNDSETADLMALIRKINDMGVTIIVIEHDMNLMMEICDRIVAINFGVKIADGTPAEIQNDQAVIDAYLGE</sequence>
<dbReference type="PANTHER" id="PTHR45772">
    <property type="entry name" value="CONSERVED COMPONENT OF ABC TRANSPORTER FOR NATURAL AMINO ACIDS-RELATED"/>
    <property type="match status" value="1"/>
</dbReference>
<evidence type="ECO:0000256" key="1">
    <source>
        <dbReference type="ARBA" id="ARBA00022448"/>
    </source>
</evidence>
<gene>
    <name evidence="4" type="ORF">AWM75_07670</name>
</gene>
<dbReference type="GO" id="GO:0016887">
    <property type="term" value="F:ATP hydrolysis activity"/>
    <property type="evidence" value="ECO:0007669"/>
    <property type="project" value="InterPro"/>
</dbReference>
<proteinExistence type="predicted"/>
<dbReference type="GO" id="GO:0042941">
    <property type="term" value="P:D-alanine transmembrane transport"/>
    <property type="evidence" value="ECO:0007669"/>
    <property type="project" value="TreeGrafter"/>
</dbReference>
<reference evidence="5" key="2">
    <citation type="submission" date="2016-01" db="EMBL/GenBank/DDBJ databases">
        <title>Six Aerococcus type strain genome sequencing and assembly using PacBio and Illumina Hiseq.</title>
        <authorList>
            <person name="Carkaci D."/>
            <person name="Dargis R."/>
            <person name="Nielsen X.C."/>
            <person name="Skovgaard O."/>
            <person name="Fuursted K."/>
            <person name="Christensen J.J."/>
        </authorList>
    </citation>
    <scope>NUCLEOTIDE SEQUENCE [LARGE SCALE GENOMIC DNA]</scope>
    <source>
        <strain evidence="5">CCUG42038B</strain>
    </source>
</reference>
<dbReference type="Gene3D" id="3.40.50.300">
    <property type="entry name" value="P-loop containing nucleotide triphosphate hydrolases"/>
    <property type="match status" value="1"/>
</dbReference>
<dbReference type="SMART" id="SM00382">
    <property type="entry name" value="AAA"/>
    <property type="match status" value="1"/>
</dbReference>
<dbReference type="InterPro" id="IPR003439">
    <property type="entry name" value="ABC_transporter-like_ATP-bd"/>
</dbReference>
<dbReference type="InterPro" id="IPR027417">
    <property type="entry name" value="P-loop_NTPase"/>
</dbReference>
<dbReference type="InterPro" id="IPR032823">
    <property type="entry name" value="BCA_ABC_TP_C"/>
</dbReference>
<evidence type="ECO:0000313" key="4">
    <source>
        <dbReference type="EMBL" id="AMB99850.1"/>
    </source>
</evidence>
<dbReference type="InterPro" id="IPR051120">
    <property type="entry name" value="ABC_AA/LPS_Transport"/>
</dbReference>
<protein>
    <submittedName>
        <fullName evidence="4">ABC transporter ATP-binding protein</fullName>
    </submittedName>
</protein>